<evidence type="ECO:0000256" key="2">
    <source>
        <dbReference type="SAM" id="MobiDB-lite"/>
    </source>
</evidence>
<dbReference type="Pfam" id="PF00339">
    <property type="entry name" value="Arrestin_N"/>
    <property type="match status" value="1"/>
</dbReference>
<evidence type="ECO:0000259" key="3">
    <source>
        <dbReference type="SMART" id="SM01017"/>
    </source>
</evidence>
<feature type="domain" description="Arrestin C-terminal-like" evidence="3">
    <location>
        <begin position="181"/>
        <end position="308"/>
    </location>
</feature>
<dbReference type="GO" id="GO:0005737">
    <property type="term" value="C:cytoplasm"/>
    <property type="evidence" value="ECO:0007669"/>
    <property type="project" value="TreeGrafter"/>
</dbReference>
<dbReference type="InterPro" id="IPR014756">
    <property type="entry name" value="Ig_E-set"/>
</dbReference>
<dbReference type="InterPro" id="IPR011022">
    <property type="entry name" value="Arrestin_C-like"/>
</dbReference>
<dbReference type="GO" id="GO:0015031">
    <property type="term" value="P:protein transport"/>
    <property type="evidence" value="ECO:0007669"/>
    <property type="project" value="TreeGrafter"/>
</dbReference>
<protein>
    <submittedName>
        <fullName evidence="4">ARRD2 protein</fullName>
    </submittedName>
</protein>
<dbReference type="InterPro" id="IPR050357">
    <property type="entry name" value="Arrestin_domain-protein"/>
</dbReference>
<dbReference type="SMART" id="SM01017">
    <property type="entry name" value="Arrestin_C"/>
    <property type="match status" value="1"/>
</dbReference>
<dbReference type="PANTHER" id="PTHR11188:SF48">
    <property type="entry name" value="ARRESTIN DOMAIN-CONTAINING PROTEIN 2"/>
    <property type="match status" value="1"/>
</dbReference>
<comment type="similarity">
    <text evidence="1">Belongs to the arrestin family.</text>
</comment>
<evidence type="ECO:0000313" key="4">
    <source>
        <dbReference type="EMBL" id="NWX90785.1"/>
    </source>
</evidence>
<sequence length="405" mass="44371">LPPGRVRSLAVELEGGGGAYRVGELLRGRVRLELRGALRLRALQVCARGRATVHWLESHSMGLNTIYCNYTATQTFLHRRCHLRHLPSALPTDSGEVTVLPAGRHEFPFTFQLPETLATSFEGKHGSVRYWVKAKLHRPWAAARKAKKEFTVIEPVDINTPALLAPQAGAKEKVARAWYCNRGQVSVTAKIDRKGYTPGEVIPIFAEIDNGTSRAVVPKAAIIQTQTFVARGTKKQKKLVVTSIVGDSVAAGKRDVWHGRALKIPPVGPSILHCRIIQVEYSLKVCVDIPGSSKLVLELPLVIGTIPLHPFGSRTSSVSSQGSVHMEWLSSIPERPEAPPEYSAVVSSPELEQSLAPPSPELGSTLDGGPFFAYIQEFRLRPPPLYSEVDPNPPSETTRPRCMTC</sequence>
<keyword evidence="5" id="KW-1185">Reference proteome</keyword>
<gene>
    <name evidence="4" type="primary">Arrdc2</name>
    <name evidence="4" type="ORF">NOTPEN_R03181</name>
</gene>
<dbReference type="InterPro" id="IPR011021">
    <property type="entry name" value="Arrestin-like_N"/>
</dbReference>
<feature type="non-terminal residue" evidence="4">
    <location>
        <position position="1"/>
    </location>
</feature>
<name>A0A7K7A3P6_9AVES</name>
<dbReference type="PANTHER" id="PTHR11188">
    <property type="entry name" value="ARRESTIN DOMAIN CONTAINING PROTEIN"/>
    <property type="match status" value="1"/>
</dbReference>
<dbReference type="EMBL" id="VZSG01000710">
    <property type="protein sequence ID" value="NWX90785.1"/>
    <property type="molecule type" value="Genomic_DNA"/>
</dbReference>
<dbReference type="Proteomes" id="UP000538817">
    <property type="component" value="Unassembled WGS sequence"/>
</dbReference>
<dbReference type="Pfam" id="PF02752">
    <property type="entry name" value="Arrestin_C"/>
    <property type="match status" value="1"/>
</dbReference>
<dbReference type="Gene3D" id="2.60.40.640">
    <property type="match status" value="2"/>
</dbReference>
<dbReference type="InterPro" id="IPR014752">
    <property type="entry name" value="Arrestin-like_C"/>
</dbReference>
<feature type="region of interest" description="Disordered" evidence="2">
    <location>
        <begin position="329"/>
        <end position="362"/>
    </location>
</feature>
<dbReference type="GO" id="GO:0005886">
    <property type="term" value="C:plasma membrane"/>
    <property type="evidence" value="ECO:0007669"/>
    <property type="project" value="TreeGrafter"/>
</dbReference>
<comment type="caution">
    <text evidence="4">The sequence shown here is derived from an EMBL/GenBank/DDBJ whole genome shotgun (WGS) entry which is preliminary data.</text>
</comment>
<feature type="region of interest" description="Disordered" evidence="2">
    <location>
        <begin position="385"/>
        <end position="405"/>
    </location>
</feature>
<reference evidence="4 5" key="1">
    <citation type="submission" date="2019-09" db="EMBL/GenBank/DDBJ databases">
        <title>Bird 10,000 Genomes (B10K) Project - Family phase.</title>
        <authorList>
            <person name="Zhang G."/>
        </authorList>
    </citation>
    <scope>NUCLEOTIDE SEQUENCE [LARGE SCALE GENOMIC DNA]</scope>
    <source>
        <strain evidence="4">B10K-MSB-04</strain>
    </source>
</reference>
<evidence type="ECO:0000256" key="1">
    <source>
        <dbReference type="ARBA" id="ARBA00005298"/>
    </source>
</evidence>
<proteinExistence type="inferred from homology"/>
<dbReference type="AlphaFoldDB" id="A0A7K7A3P6"/>
<feature type="non-terminal residue" evidence="4">
    <location>
        <position position="405"/>
    </location>
</feature>
<organism evidence="4 5">
    <name type="scientific">Nothoprocta pentlandii</name>
    <dbReference type="NCBI Taxonomy" id="2585814"/>
    <lineage>
        <taxon>Eukaryota</taxon>
        <taxon>Metazoa</taxon>
        <taxon>Chordata</taxon>
        <taxon>Craniata</taxon>
        <taxon>Vertebrata</taxon>
        <taxon>Euteleostomi</taxon>
        <taxon>Archelosauria</taxon>
        <taxon>Archosauria</taxon>
        <taxon>Dinosauria</taxon>
        <taxon>Saurischia</taxon>
        <taxon>Theropoda</taxon>
        <taxon>Coelurosauria</taxon>
        <taxon>Aves</taxon>
        <taxon>Palaeognathae</taxon>
        <taxon>Tinamiformes</taxon>
        <taxon>Tinamidae</taxon>
        <taxon>Nothoprocta</taxon>
    </lineage>
</organism>
<accession>A0A7K7A3P6</accession>
<evidence type="ECO:0000313" key="5">
    <source>
        <dbReference type="Proteomes" id="UP000538817"/>
    </source>
</evidence>
<dbReference type="SUPFAM" id="SSF81296">
    <property type="entry name" value="E set domains"/>
    <property type="match status" value="2"/>
</dbReference>